<dbReference type="Proteomes" id="UP001197093">
    <property type="component" value="Unassembled WGS sequence"/>
</dbReference>
<name>A0AAD4ETT5_9PEZI</name>
<dbReference type="EMBL" id="JAHCVI010000005">
    <property type="protein sequence ID" value="KAG7285233.1"/>
    <property type="molecule type" value="Genomic_DNA"/>
</dbReference>
<gene>
    <name evidence="1" type="ORF">NEMBOFW57_009854</name>
</gene>
<protein>
    <submittedName>
        <fullName evidence="1">Uncharacterized protein</fullName>
    </submittedName>
</protein>
<comment type="caution">
    <text evidence="1">The sequence shown here is derived from an EMBL/GenBank/DDBJ whole genome shotgun (WGS) entry which is preliminary data.</text>
</comment>
<keyword evidence="2" id="KW-1185">Reference proteome</keyword>
<reference evidence="1" key="1">
    <citation type="submission" date="2023-02" db="EMBL/GenBank/DDBJ databases">
        <authorList>
            <person name="Palmer J.M."/>
        </authorList>
    </citation>
    <scope>NUCLEOTIDE SEQUENCE</scope>
    <source>
        <strain evidence="1">FW57</strain>
    </source>
</reference>
<sequence>MSSAELVHAYRQLLRAGLRAVRFSQPSKSVITQALRDGFRDPRGTFEPERVRRTVWFLLQAGAKRGLEHKILKNLCRVRWERMNEARRTPWRMHVRTLEGKGVSKKVRDPDVIKGTEYEDYERTIAMLNDTMEMCLR</sequence>
<evidence type="ECO:0000313" key="1">
    <source>
        <dbReference type="EMBL" id="KAG7285233.1"/>
    </source>
</evidence>
<organism evidence="1 2">
    <name type="scientific">Staphylotrichum longicolle</name>
    <dbReference type="NCBI Taxonomy" id="669026"/>
    <lineage>
        <taxon>Eukaryota</taxon>
        <taxon>Fungi</taxon>
        <taxon>Dikarya</taxon>
        <taxon>Ascomycota</taxon>
        <taxon>Pezizomycotina</taxon>
        <taxon>Sordariomycetes</taxon>
        <taxon>Sordariomycetidae</taxon>
        <taxon>Sordariales</taxon>
        <taxon>Chaetomiaceae</taxon>
        <taxon>Staphylotrichum</taxon>
    </lineage>
</organism>
<dbReference type="AlphaFoldDB" id="A0AAD4ETT5"/>
<accession>A0AAD4ETT5</accession>
<proteinExistence type="predicted"/>
<evidence type="ECO:0000313" key="2">
    <source>
        <dbReference type="Proteomes" id="UP001197093"/>
    </source>
</evidence>